<proteinExistence type="predicted"/>
<dbReference type="RefSeq" id="WP_306735192.1">
    <property type="nucleotide sequence ID" value="NZ_JANHAX010000002.1"/>
</dbReference>
<accession>A0AAE3WC58</accession>
<gene>
    <name evidence="1" type="ORF">NO357_08455</name>
</gene>
<evidence type="ECO:0000313" key="1">
    <source>
        <dbReference type="EMBL" id="MDQ2089924.1"/>
    </source>
</evidence>
<evidence type="ECO:0000313" key="2">
    <source>
        <dbReference type="Proteomes" id="UP001226762"/>
    </source>
</evidence>
<comment type="caution">
    <text evidence="1">The sequence shown here is derived from an EMBL/GenBank/DDBJ whole genome shotgun (WGS) entry which is preliminary data.</text>
</comment>
<name>A0AAE3WC58_9RHOB</name>
<dbReference type="EMBL" id="JANHAX010000002">
    <property type="protein sequence ID" value="MDQ2089924.1"/>
    <property type="molecule type" value="Genomic_DNA"/>
</dbReference>
<sequence length="59" mass="6406">MSIHITRSRGETVRTEALAAEIAGMGTPCVGCHNCRGLCRELIEAIVVPDIILNETRDL</sequence>
<reference evidence="1" key="2">
    <citation type="submission" date="2023-02" db="EMBL/GenBank/DDBJ databases">
        <title>'Rhodoalgimonas zhirmunskyi' gen. nov., isolated from a red alga.</title>
        <authorList>
            <person name="Nedashkovskaya O.I."/>
            <person name="Otstavnykh N.Y."/>
            <person name="Bystritskaya E.P."/>
            <person name="Balabanova L.A."/>
            <person name="Isaeva M.P."/>
        </authorList>
    </citation>
    <scope>NUCLEOTIDE SEQUENCE</scope>
    <source>
        <strain evidence="1">KCTC 52189</strain>
    </source>
</reference>
<organism evidence="1 2">
    <name type="scientific">Marimonas arenosa</name>
    <dbReference type="NCBI Taxonomy" id="1795305"/>
    <lineage>
        <taxon>Bacteria</taxon>
        <taxon>Pseudomonadati</taxon>
        <taxon>Pseudomonadota</taxon>
        <taxon>Alphaproteobacteria</taxon>
        <taxon>Rhodobacterales</taxon>
        <taxon>Paracoccaceae</taxon>
        <taxon>Marimonas</taxon>
    </lineage>
</organism>
<reference evidence="1" key="1">
    <citation type="submission" date="2022-07" db="EMBL/GenBank/DDBJ databases">
        <authorList>
            <person name="Otstavnykh N."/>
            <person name="Isaeva M."/>
            <person name="Bystritskaya E."/>
        </authorList>
    </citation>
    <scope>NUCLEOTIDE SEQUENCE</scope>
    <source>
        <strain evidence="1">KCTC 52189</strain>
    </source>
</reference>
<dbReference type="AlphaFoldDB" id="A0AAE3WC58"/>
<protein>
    <submittedName>
        <fullName evidence="1">Uncharacterized protein</fullName>
    </submittedName>
</protein>
<dbReference type="Proteomes" id="UP001226762">
    <property type="component" value="Unassembled WGS sequence"/>
</dbReference>
<keyword evidence="2" id="KW-1185">Reference proteome</keyword>